<accession>A0AAD7DLK5</accession>
<evidence type="ECO:0000256" key="2">
    <source>
        <dbReference type="ARBA" id="ARBA00004286"/>
    </source>
</evidence>
<dbReference type="CDD" id="cd00073">
    <property type="entry name" value="H15"/>
    <property type="match status" value="1"/>
</dbReference>
<sequence>MSAKKPASPTKATKKAAPKTAPRTASHPTWVDMIKECITAHPEDARQGVSRPQIKKFVESTYKLSIGTAQNTQLSKALATGSEKNIFVLPKGPSGRVKLAPKGPADASAKEV</sequence>
<evidence type="ECO:0000256" key="6">
    <source>
        <dbReference type="ARBA" id="ARBA00023242"/>
    </source>
</evidence>
<comment type="caution">
    <text evidence="9">The sequence shown here is derived from an EMBL/GenBank/DDBJ whole genome shotgun (WGS) entry which is preliminary data.</text>
</comment>
<dbReference type="GO" id="GO:0006334">
    <property type="term" value="P:nucleosome assembly"/>
    <property type="evidence" value="ECO:0007669"/>
    <property type="project" value="InterPro"/>
</dbReference>
<keyword evidence="5" id="KW-0238">DNA-binding</keyword>
<feature type="region of interest" description="Disordered" evidence="7">
    <location>
        <begin position="1"/>
        <end position="28"/>
    </location>
</feature>
<dbReference type="Pfam" id="PF00538">
    <property type="entry name" value="Linker_histone"/>
    <property type="match status" value="1"/>
</dbReference>
<dbReference type="InterPro" id="IPR036388">
    <property type="entry name" value="WH-like_DNA-bd_sf"/>
</dbReference>
<evidence type="ECO:0000256" key="5">
    <source>
        <dbReference type="ARBA" id="ARBA00023125"/>
    </source>
</evidence>
<keyword evidence="6" id="KW-0539">Nucleus</keyword>
<keyword evidence="4" id="KW-0158">Chromosome</keyword>
<dbReference type="GO" id="GO:0030261">
    <property type="term" value="P:chromosome condensation"/>
    <property type="evidence" value="ECO:0007669"/>
    <property type="project" value="TreeGrafter"/>
</dbReference>
<dbReference type="Gene3D" id="1.10.10.10">
    <property type="entry name" value="Winged helix-like DNA-binding domain superfamily/Winged helix DNA-binding domain"/>
    <property type="match status" value="1"/>
</dbReference>
<dbReference type="PANTHER" id="PTHR11467:SF36">
    <property type="entry name" value="HISTONE 24-RELATED"/>
    <property type="match status" value="1"/>
</dbReference>
<protein>
    <recommendedName>
        <fullName evidence="3">Histone H1</fullName>
    </recommendedName>
</protein>
<dbReference type="Proteomes" id="UP001221757">
    <property type="component" value="Unassembled WGS sequence"/>
</dbReference>
<feature type="domain" description="H15" evidence="8">
    <location>
        <begin position="26"/>
        <end position="101"/>
    </location>
</feature>
<dbReference type="InterPro" id="IPR036390">
    <property type="entry name" value="WH_DNA-bd_sf"/>
</dbReference>
<evidence type="ECO:0000259" key="8">
    <source>
        <dbReference type="PROSITE" id="PS51504"/>
    </source>
</evidence>
<dbReference type="InterPro" id="IPR005818">
    <property type="entry name" value="Histone_H1/H5_H15"/>
</dbReference>
<evidence type="ECO:0000256" key="7">
    <source>
        <dbReference type="SAM" id="MobiDB-lite"/>
    </source>
</evidence>
<evidence type="ECO:0000256" key="3">
    <source>
        <dbReference type="ARBA" id="ARBA00020833"/>
    </source>
</evidence>
<dbReference type="EMBL" id="JARKIE010000043">
    <property type="protein sequence ID" value="KAJ7694207.1"/>
    <property type="molecule type" value="Genomic_DNA"/>
</dbReference>
<evidence type="ECO:0000313" key="9">
    <source>
        <dbReference type="EMBL" id="KAJ7694207.1"/>
    </source>
</evidence>
<comment type="subcellular location">
    <subcellularLocation>
        <location evidence="2">Chromosome</location>
    </subcellularLocation>
    <subcellularLocation>
        <location evidence="1">Nucleus</location>
    </subcellularLocation>
</comment>
<dbReference type="GO" id="GO:0000786">
    <property type="term" value="C:nucleosome"/>
    <property type="evidence" value="ECO:0007669"/>
    <property type="project" value="InterPro"/>
</dbReference>
<dbReference type="GO" id="GO:0003690">
    <property type="term" value="F:double-stranded DNA binding"/>
    <property type="evidence" value="ECO:0007669"/>
    <property type="project" value="TreeGrafter"/>
</dbReference>
<dbReference type="GO" id="GO:0005634">
    <property type="term" value="C:nucleus"/>
    <property type="evidence" value="ECO:0007669"/>
    <property type="project" value="UniProtKB-SubCell"/>
</dbReference>
<dbReference type="GO" id="GO:0031492">
    <property type="term" value="F:nucleosomal DNA binding"/>
    <property type="evidence" value="ECO:0007669"/>
    <property type="project" value="TreeGrafter"/>
</dbReference>
<dbReference type="AlphaFoldDB" id="A0AAD7DLK5"/>
<evidence type="ECO:0000313" key="10">
    <source>
        <dbReference type="Proteomes" id="UP001221757"/>
    </source>
</evidence>
<dbReference type="PROSITE" id="PS51504">
    <property type="entry name" value="H15"/>
    <property type="match status" value="1"/>
</dbReference>
<dbReference type="SUPFAM" id="SSF46785">
    <property type="entry name" value="Winged helix' DNA-binding domain"/>
    <property type="match status" value="1"/>
</dbReference>
<name>A0AAD7DLK5_MYCRO</name>
<proteinExistence type="predicted"/>
<evidence type="ECO:0000256" key="4">
    <source>
        <dbReference type="ARBA" id="ARBA00022454"/>
    </source>
</evidence>
<keyword evidence="10" id="KW-1185">Reference proteome</keyword>
<reference evidence="9" key="1">
    <citation type="submission" date="2023-03" db="EMBL/GenBank/DDBJ databases">
        <title>Massive genome expansion in bonnet fungi (Mycena s.s.) driven by repeated elements and novel gene families across ecological guilds.</title>
        <authorList>
            <consortium name="Lawrence Berkeley National Laboratory"/>
            <person name="Harder C.B."/>
            <person name="Miyauchi S."/>
            <person name="Viragh M."/>
            <person name="Kuo A."/>
            <person name="Thoen E."/>
            <person name="Andreopoulos B."/>
            <person name="Lu D."/>
            <person name="Skrede I."/>
            <person name="Drula E."/>
            <person name="Henrissat B."/>
            <person name="Morin E."/>
            <person name="Kohler A."/>
            <person name="Barry K."/>
            <person name="LaButti K."/>
            <person name="Morin E."/>
            <person name="Salamov A."/>
            <person name="Lipzen A."/>
            <person name="Mereny Z."/>
            <person name="Hegedus B."/>
            <person name="Baldrian P."/>
            <person name="Stursova M."/>
            <person name="Weitz H."/>
            <person name="Taylor A."/>
            <person name="Grigoriev I.V."/>
            <person name="Nagy L.G."/>
            <person name="Martin F."/>
            <person name="Kauserud H."/>
        </authorList>
    </citation>
    <scope>NUCLEOTIDE SEQUENCE</scope>
    <source>
        <strain evidence="9">CBHHK067</strain>
    </source>
</reference>
<organism evidence="9 10">
    <name type="scientific">Mycena rosella</name>
    <name type="common">Pink bonnet</name>
    <name type="synonym">Agaricus rosellus</name>
    <dbReference type="NCBI Taxonomy" id="1033263"/>
    <lineage>
        <taxon>Eukaryota</taxon>
        <taxon>Fungi</taxon>
        <taxon>Dikarya</taxon>
        <taxon>Basidiomycota</taxon>
        <taxon>Agaricomycotina</taxon>
        <taxon>Agaricomycetes</taxon>
        <taxon>Agaricomycetidae</taxon>
        <taxon>Agaricales</taxon>
        <taxon>Marasmiineae</taxon>
        <taxon>Mycenaceae</taxon>
        <taxon>Mycena</taxon>
    </lineage>
</organism>
<feature type="compositionally biased region" description="Low complexity" evidence="7">
    <location>
        <begin position="1"/>
        <end position="11"/>
    </location>
</feature>
<evidence type="ECO:0000256" key="1">
    <source>
        <dbReference type="ARBA" id="ARBA00004123"/>
    </source>
</evidence>
<dbReference type="GO" id="GO:0045910">
    <property type="term" value="P:negative regulation of DNA recombination"/>
    <property type="evidence" value="ECO:0007669"/>
    <property type="project" value="TreeGrafter"/>
</dbReference>
<dbReference type="SMART" id="SM00526">
    <property type="entry name" value="H15"/>
    <property type="match status" value="1"/>
</dbReference>
<gene>
    <name evidence="9" type="ORF">B0H17DRAFT_932149</name>
</gene>
<dbReference type="PANTHER" id="PTHR11467">
    <property type="entry name" value="HISTONE H1"/>
    <property type="match status" value="1"/>
</dbReference>